<dbReference type="CDD" id="cd22157">
    <property type="entry name" value="F-box_AtFBW1-like"/>
    <property type="match status" value="1"/>
</dbReference>
<feature type="domain" description="F-box" evidence="1">
    <location>
        <begin position="2"/>
        <end position="42"/>
    </location>
</feature>
<accession>A0ABM0SYG4</accession>
<name>A0ABM0SYG4_CAMSA</name>
<proteinExistence type="predicted"/>
<dbReference type="Proteomes" id="UP000694864">
    <property type="component" value="Chromosome 7"/>
</dbReference>
<dbReference type="InterPro" id="IPR036047">
    <property type="entry name" value="F-box-like_dom_sf"/>
</dbReference>
<dbReference type="Pfam" id="PF08268">
    <property type="entry name" value="FBA_3"/>
    <property type="match status" value="1"/>
</dbReference>
<evidence type="ECO:0000313" key="3">
    <source>
        <dbReference type="RefSeq" id="XP_010417955.1"/>
    </source>
</evidence>
<dbReference type="PANTHER" id="PTHR31111:SF43">
    <property type="entry name" value="F-BOX ASSOCIATED UBIQUITINATION EFFECTOR FAMILY PROTEIN"/>
    <property type="match status" value="1"/>
</dbReference>
<dbReference type="InterPro" id="IPR017451">
    <property type="entry name" value="F-box-assoc_interact_dom"/>
</dbReference>
<reference evidence="3" key="2">
    <citation type="submission" date="2025-08" db="UniProtKB">
        <authorList>
            <consortium name="RefSeq"/>
        </authorList>
    </citation>
    <scope>IDENTIFICATION</scope>
    <source>
        <tissue evidence="3">Leaf</tissue>
    </source>
</reference>
<dbReference type="SMART" id="SM00256">
    <property type="entry name" value="FBOX"/>
    <property type="match status" value="1"/>
</dbReference>
<dbReference type="NCBIfam" id="TIGR01640">
    <property type="entry name" value="F_box_assoc_1"/>
    <property type="match status" value="1"/>
</dbReference>
<dbReference type="InterPro" id="IPR013187">
    <property type="entry name" value="F-box-assoc_dom_typ3"/>
</dbReference>
<gene>
    <name evidence="3" type="primary">LOC104703614</name>
</gene>
<dbReference type="SUPFAM" id="SSF81383">
    <property type="entry name" value="F-box domain"/>
    <property type="match status" value="1"/>
</dbReference>
<protein>
    <submittedName>
        <fullName evidence="3">F-box protein At4g21240</fullName>
    </submittedName>
</protein>
<reference evidence="2" key="1">
    <citation type="journal article" date="2014" name="Nat. Commun.">
        <title>The emerging biofuel crop Camelina sativa retains a highly undifferentiated hexaploid genome structure.</title>
        <authorList>
            <person name="Kagale S."/>
            <person name="Koh C."/>
            <person name="Nixon J."/>
            <person name="Bollina V."/>
            <person name="Clarke W.E."/>
            <person name="Tuteja R."/>
            <person name="Spillane C."/>
            <person name="Robinson S.J."/>
            <person name="Links M.G."/>
            <person name="Clarke C."/>
            <person name="Higgins E.E."/>
            <person name="Huebert T."/>
            <person name="Sharpe A.G."/>
            <person name="Parkin I.A."/>
        </authorList>
    </citation>
    <scope>NUCLEOTIDE SEQUENCE [LARGE SCALE GENOMIC DNA]</scope>
    <source>
        <strain evidence="2">cv. DH55</strain>
    </source>
</reference>
<dbReference type="RefSeq" id="XP_010417955.1">
    <property type="nucleotide sequence ID" value="XM_010419653.2"/>
</dbReference>
<dbReference type="PANTHER" id="PTHR31111">
    <property type="entry name" value="BNAA05G37150D PROTEIN-RELATED"/>
    <property type="match status" value="1"/>
</dbReference>
<organism evidence="2 3">
    <name type="scientific">Camelina sativa</name>
    <name type="common">False flax</name>
    <name type="synonym">Myagrum sativum</name>
    <dbReference type="NCBI Taxonomy" id="90675"/>
    <lineage>
        <taxon>Eukaryota</taxon>
        <taxon>Viridiplantae</taxon>
        <taxon>Streptophyta</taxon>
        <taxon>Embryophyta</taxon>
        <taxon>Tracheophyta</taxon>
        <taxon>Spermatophyta</taxon>
        <taxon>Magnoliopsida</taxon>
        <taxon>eudicotyledons</taxon>
        <taxon>Gunneridae</taxon>
        <taxon>Pentapetalae</taxon>
        <taxon>rosids</taxon>
        <taxon>malvids</taxon>
        <taxon>Brassicales</taxon>
        <taxon>Brassicaceae</taxon>
        <taxon>Camelineae</taxon>
        <taxon>Camelina</taxon>
    </lineage>
</organism>
<sequence length="253" mass="29137">MIPIDLIHDILLRLPAKSAARFRCVSKLWLSITTRQDFISSFTSRHSSTRLCLLLCVEKGEKRLFNSIPQLEHPDKTFNPYVERYEISAPKFVYYEGSEQSVHGLICLRDFDGNIVVWNPTTRQHVYLPKPQPNFIAVVSSFLGYDPVEHKYKVLCIPVCSRYQDLLVFTLGPQESWRVPQNSLYHESTSTSGIKGICINGHVYYEASIRFIVDGAFKTEAIVMSFDVRYEKFNVIKKPVDDELGNLFINYKG</sequence>
<evidence type="ECO:0000259" key="1">
    <source>
        <dbReference type="SMART" id="SM00256"/>
    </source>
</evidence>
<evidence type="ECO:0000313" key="2">
    <source>
        <dbReference type="Proteomes" id="UP000694864"/>
    </source>
</evidence>
<keyword evidence="2" id="KW-1185">Reference proteome</keyword>
<dbReference type="GeneID" id="104703614"/>
<dbReference type="Pfam" id="PF00646">
    <property type="entry name" value="F-box"/>
    <property type="match status" value="1"/>
</dbReference>
<dbReference type="InterPro" id="IPR001810">
    <property type="entry name" value="F-box_dom"/>
</dbReference>